<feature type="region of interest" description="Disordered" evidence="1">
    <location>
        <begin position="47"/>
        <end position="118"/>
    </location>
</feature>
<gene>
    <name evidence="2" type="ORF">EX30DRAFT_32344</name>
</gene>
<dbReference type="AlphaFoldDB" id="A0A4S2MWI0"/>
<dbReference type="EMBL" id="ML220121">
    <property type="protein sequence ID" value="TGZ80967.1"/>
    <property type="molecule type" value="Genomic_DNA"/>
</dbReference>
<name>A0A4S2MWI0_9PEZI</name>
<feature type="compositionally biased region" description="Pro residues" evidence="1">
    <location>
        <begin position="56"/>
        <end position="69"/>
    </location>
</feature>
<reference evidence="2 3" key="1">
    <citation type="submission" date="2019-04" db="EMBL/GenBank/DDBJ databases">
        <title>Comparative genomics and transcriptomics to analyze fruiting body development in filamentous ascomycetes.</title>
        <authorList>
            <consortium name="DOE Joint Genome Institute"/>
            <person name="Lutkenhaus R."/>
            <person name="Traeger S."/>
            <person name="Breuer J."/>
            <person name="Kuo A."/>
            <person name="Lipzen A."/>
            <person name="Pangilinan J."/>
            <person name="Dilworth D."/>
            <person name="Sandor L."/>
            <person name="Poggeler S."/>
            <person name="Barry K."/>
            <person name="Grigoriev I.V."/>
            <person name="Nowrousian M."/>
        </authorList>
    </citation>
    <scope>NUCLEOTIDE SEQUENCE [LARGE SCALE GENOMIC DNA]</scope>
    <source>
        <strain evidence="2 3">CBS 389.68</strain>
    </source>
</reference>
<evidence type="ECO:0000256" key="1">
    <source>
        <dbReference type="SAM" id="MobiDB-lite"/>
    </source>
</evidence>
<accession>A0A4S2MWI0</accession>
<proteinExistence type="predicted"/>
<dbReference type="InParanoid" id="A0A4S2MWI0"/>
<organism evidence="2 3">
    <name type="scientific">Ascodesmis nigricans</name>
    <dbReference type="NCBI Taxonomy" id="341454"/>
    <lineage>
        <taxon>Eukaryota</taxon>
        <taxon>Fungi</taxon>
        <taxon>Dikarya</taxon>
        <taxon>Ascomycota</taxon>
        <taxon>Pezizomycotina</taxon>
        <taxon>Pezizomycetes</taxon>
        <taxon>Pezizales</taxon>
        <taxon>Ascodesmidaceae</taxon>
        <taxon>Ascodesmis</taxon>
    </lineage>
</organism>
<keyword evidence="3" id="KW-1185">Reference proteome</keyword>
<sequence length="139" mass="14776">MMSTAASTFSVLVVTLDYRVPQASPPPSLHPSIHPSIHASNKVSASTSAQLILPVSPRPPPSPGLPTPPQAMFRSSPPSLSPGVHHPSISLHHPSWSRRITPSRSHHKPAPVSAAPEIPGRWCHGGGMAWHGMAWRGVE</sequence>
<evidence type="ECO:0000313" key="2">
    <source>
        <dbReference type="EMBL" id="TGZ80967.1"/>
    </source>
</evidence>
<dbReference type="Proteomes" id="UP000298138">
    <property type="component" value="Unassembled WGS sequence"/>
</dbReference>
<evidence type="ECO:0000313" key="3">
    <source>
        <dbReference type="Proteomes" id="UP000298138"/>
    </source>
</evidence>
<protein>
    <submittedName>
        <fullName evidence="2">Uncharacterized protein</fullName>
    </submittedName>
</protein>